<evidence type="ECO:0000313" key="1">
    <source>
        <dbReference type="EMBL" id="EDU39680.1"/>
    </source>
</evidence>
<reference evidence="2" key="1">
    <citation type="journal article" date="2013" name="G3 (Bethesda)">
        <title>Comparative genomics of a plant-pathogenic fungus, Pyrenophora tritici-repentis, reveals transduplication and the impact of repeat elements on pathogenicity and population divergence.</title>
        <authorList>
            <person name="Manning V.A."/>
            <person name="Pandelova I."/>
            <person name="Dhillon B."/>
            <person name="Wilhelm L.J."/>
            <person name="Goodwin S.B."/>
            <person name="Berlin A.M."/>
            <person name="Figueroa M."/>
            <person name="Freitag M."/>
            <person name="Hane J.K."/>
            <person name="Henrissat B."/>
            <person name="Holman W.H."/>
            <person name="Kodira C.D."/>
            <person name="Martin J."/>
            <person name="Oliver R.P."/>
            <person name="Robbertse B."/>
            <person name="Schackwitz W."/>
            <person name="Schwartz D.C."/>
            <person name="Spatafora J.W."/>
            <person name="Turgeon B.G."/>
            <person name="Yandava C."/>
            <person name="Young S."/>
            <person name="Zhou S."/>
            <person name="Zeng Q."/>
            <person name="Grigoriev I.V."/>
            <person name="Ma L.-J."/>
            <person name="Ciuffetti L.M."/>
        </authorList>
    </citation>
    <scope>NUCLEOTIDE SEQUENCE [LARGE SCALE GENOMIC DNA]</scope>
    <source>
        <strain evidence="2">Pt-1C-BFP</strain>
    </source>
</reference>
<dbReference type="Proteomes" id="UP000001471">
    <property type="component" value="Unassembled WGS sequence"/>
</dbReference>
<dbReference type="AlphaFoldDB" id="B2VX05"/>
<protein>
    <submittedName>
        <fullName evidence="1">Uncharacterized protein</fullName>
    </submittedName>
</protein>
<gene>
    <name evidence="1" type="ORF">PTRG_00242</name>
</gene>
<dbReference type="EMBL" id="DS231615">
    <property type="protein sequence ID" value="EDU39680.1"/>
    <property type="molecule type" value="Genomic_DNA"/>
</dbReference>
<evidence type="ECO:0000313" key="2">
    <source>
        <dbReference type="Proteomes" id="UP000001471"/>
    </source>
</evidence>
<accession>B2VX05</accession>
<dbReference type="HOGENOM" id="CLU_2942868_0_0_1"/>
<sequence>MALHGRFGTRRLAGRFSGHGYGERCEGLDGTIAPGRVDMASISQASRHALALLLYTNTKA</sequence>
<organism evidence="1 2">
    <name type="scientific">Pyrenophora tritici-repentis (strain Pt-1C-BFP)</name>
    <name type="common">Wheat tan spot fungus</name>
    <name type="synonym">Drechslera tritici-repentis</name>
    <dbReference type="NCBI Taxonomy" id="426418"/>
    <lineage>
        <taxon>Eukaryota</taxon>
        <taxon>Fungi</taxon>
        <taxon>Dikarya</taxon>
        <taxon>Ascomycota</taxon>
        <taxon>Pezizomycotina</taxon>
        <taxon>Dothideomycetes</taxon>
        <taxon>Pleosporomycetidae</taxon>
        <taxon>Pleosporales</taxon>
        <taxon>Pleosporineae</taxon>
        <taxon>Pleosporaceae</taxon>
        <taxon>Pyrenophora</taxon>
    </lineage>
</organism>
<name>B2VX05_PYRTR</name>
<proteinExistence type="predicted"/>
<dbReference type="InParanoid" id="B2VX05"/>